<evidence type="ECO:0000313" key="1">
    <source>
        <dbReference type="EMBL" id="CAD7588400.1"/>
    </source>
</evidence>
<accession>A0A7R9JTE1</accession>
<dbReference type="AlphaFoldDB" id="A0A7R9JTE1"/>
<gene>
    <name evidence="1" type="ORF">TGEB3V08_LOCUS2470</name>
</gene>
<name>A0A7R9JTE1_TIMGE</name>
<protein>
    <submittedName>
        <fullName evidence="1">Uncharacterized protein</fullName>
    </submittedName>
</protein>
<organism evidence="1">
    <name type="scientific">Timema genevievae</name>
    <name type="common">Walking stick</name>
    <dbReference type="NCBI Taxonomy" id="629358"/>
    <lineage>
        <taxon>Eukaryota</taxon>
        <taxon>Metazoa</taxon>
        <taxon>Ecdysozoa</taxon>
        <taxon>Arthropoda</taxon>
        <taxon>Hexapoda</taxon>
        <taxon>Insecta</taxon>
        <taxon>Pterygota</taxon>
        <taxon>Neoptera</taxon>
        <taxon>Polyneoptera</taxon>
        <taxon>Phasmatodea</taxon>
        <taxon>Timematodea</taxon>
        <taxon>Timematoidea</taxon>
        <taxon>Timematidae</taxon>
        <taxon>Timema</taxon>
    </lineage>
</organism>
<dbReference type="EMBL" id="OE839731">
    <property type="protein sequence ID" value="CAD7588400.1"/>
    <property type="molecule type" value="Genomic_DNA"/>
</dbReference>
<sequence>MEMEYIRQEVRPSLLVKDYEIKLNLEALAPVECNLFCGMVGGMVKGVVWLHNRPNYPSAPTRTDGSRKL</sequence>
<reference evidence="1" key="1">
    <citation type="submission" date="2020-11" db="EMBL/GenBank/DDBJ databases">
        <authorList>
            <person name="Tran Van P."/>
        </authorList>
    </citation>
    <scope>NUCLEOTIDE SEQUENCE</scope>
</reference>
<proteinExistence type="predicted"/>